<dbReference type="InterPro" id="IPR021557">
    <property type="entry name" value="DUF3016"/>
</dbReference>
<gene>
    <name evidence="2" type="ORF">EJG51_017210</name>
</gene>
<keyword evidence="1" id="KW-0732">Signal</keyword>
<proteinExistence type="predicted"/>
<dbReference type="Proteomes" id="UP000274350">
    <property type="component" value="Chromosome"/>
</dbReference>
<sequence length="163" mass="18304">MKQVLFSLITACVFVGSACAGEAKVSWQELEKFTDIRAANESQQGFQTRIVKEFDLIFADLAKSLPDGYQLEVNVTDLDLAGEVNAANRALRIVKPVSWPRMRFTYTLKNAGNEVLASGKESLKDMGFMSGSRTPSGISSFPYEEKMLHDWFVRQQRAKIFPK</sequence>
<protein>
    <submittedName>
        <fullName evidence="2">DUF3016 domain-containing protein</fullName>
    </submittedName>
</protein>
<dbReference type="KEGG" id="upi:EJG51_017210"/>
<evidence type="ECO:0000313" key="2">
    <source>
        <dbReference type="EMBL" id="QJQ07268.1"/>
    </source>
</evidence>
<evidence type="ECO:0000313" key="3">
    <source>
        <dbReference type="Proteomes" id="UP000274350"/>
    </source>
</evidence>
<evidence type="ECO:0000256" key="1">
    <source>
        <dbReference type="SAM" id="SignalP"/>
    </source>
</evidence>
<accession>A0A6M4A8K9</accession>
<dbReference type="OrthoDB" id="195620at2"/>
<dbReference type="EMBL" id="CP051152">
    <property type="protein sequence ID" value="QJQ07268.1"/>
    <property type="molecule type" value="Genomic_DNA"/>
</dbReference>
<feature type="signal peptide" evidence="1">
    <location>
        <begin position="1"/>
        <end position="20"/>
    </location>
</feature>
<name>A0A6M4A8K9_9BURK</name>
<keyword evidence="3" id="KW-1185">Reference proteome</keyword>
<feature type="chain" id="PRO_5026830568" evidence="1">
    <location>
        <begin position="21"/>
        <end position="163"/>
    </location>
</feature>
<dbReference type="PROSITE" id="PS51257">
    <property type="entry name" value="PROKAR_LIPOPROTEIN"/>
    <property type="match status" value="1"/>
</dbReference>
<dbReference type="Pfam" id="PF11454">
    <property type="entry name" value="DUF3016"/>
    <property type="match status" value="1"/>
</dbReference>
<reference evidence="2 3" key="1">
    <citation type="journal article" date="2019" name="Int. J. Syst. Evol. Microbiol.">
        <title>Undibacterium piscinae sp. nov., isolated from Korean shiner intestine.</title>
        <authorList>
            <person name="Lee S.Y."/>
            <person name="Kang W."/>
            <person name="Kim P.S."/>
            <person name="Kim H.S."/>
            <person name="Sung H."/>
            <person name="Shin N.R."/>
            <person name="Whon T.W."/>
            <person name="Yun J.H."/>
            <person name="Lee J.Y."/>
            <person name="Lee J.Y."/>
            <person name="Jung M.J."/>
            <person name="Jeong Y.S."/>
            <person name="Tak E.J."/>
            <person name="Han J.E."/>
            <person name="Hyun D.W."/>
            <person name="Kang M.S."/>
            <person name="Lee K.E."/>
            <person name="Lee B.H."/>
            <person name="Bae J.W."/>
        </authorList>
    </citation>
    <scope>NUCLEOTIDE SEQUENCE [LARGE SCALE GENOMIC DNA]</scope>
    <source>
        <strain evidence="2 3">S11R28</strain>
    </source>
</reference>
<dbReference type="AlphaFoldDB" id="A0A6M4A8K9"/>
<organism evidence="2 3">
    <name type="scientific">Undibacterium piscinae</name>
    <dbReference type="NCBI Taxonomy" id="2495591"/>
    <lineage>
        <taxon>Bacteria</taxon>
        <taxon>Pseudomonadati</taxon>
        <taxon>Pseudomonadota</taxon>
        <taxon>Betaproteobacteria</taxon>
        <taxon>Burkholderiales</taxon>
        <taxon>Oxalobacteraceae</taxon>
        <taxon>Undibacterium</taxon>
    </lineage>
</organism>